<evidence type="ECO:0000313" key="2">
    <source>
        <dbReference type="Proteomes" id="UP000230824"/>
    </source>
</evidence>
<dbReference type="EMBL" id="MF805809">
    <property type="protein sequence ID" value="ATI15938.1"/>
    <property type="molecule type" value="Genomic_DNA"/>
</dbReference>
<sequence>MLDVTINGVKYIPYVEKSNPDALDVMFEDSDLGTVTVREYFRQLLSTLWREEECFNGKRPFGNSCWQFDMIRALIEAGYIEGTVVYDEDGYPEETDYDSKEANKFIQGLIAQMCLG</sequence>
<name>A0A291LBE4_9CAUD</name>
<evidence type="ECO:0000313" key="1">
    <source>
        <dbReference type="EMBL" id="ATI15938.1"/>
    </source>
</evidence>
<keyword evidence="2" id="KW-1185">Reference proteome</keyword>
<dbReference type="Proteomes" id="UP000230824">
    <property type="component" value="Segment"/>
</dbReference>
<dbReference type="RefSeq" id="YP_009984564.1">
    <property type="nucleotide sequence ID" value="NC_052652.1"/>
</dbReference>
<accession>A0A291LBE4</accession>
<protein>
    <submittedName>
        <fullName evidence="1">Uncharacterized protein</fullName>
    </submittedName>
</protein>
<organism evidence="1 2">
    <name type="scientific">Escherichia phage vB_EcoM_PHB05</name>
    <dbReference type="NCBI Taxonomy" id="2041347"/>
    <lineage>
        <taxon>Viruses</taxon>
        <taxon>Duplodnaviria</taxon>
        <taxon>Heunggongvirae</taxon>
        <taxon>Uroviricota</taxon>
        <taxon>Caudoviricetes</taxon>
        <taxon>Stephanstirmvirinae</taxon>
        <taxon>Justusliebigvirus</taxon>
        <taxon>Justusliebigvirus PHB05</taxon>
    </lineage>
</organism>
<reference evidence="1 2" key="1">
    <citation type="submission" date="2017-09" db="EMBL/GenBank/DDBJ databases">
        <title>Phage vB_EcoM_PHB05 against multidrug-resistant shiga toxin-producing Escherichia.</title>
        <authorList>
            <person name="Chen Y."/>
            <person name="Song J."/>
            <person name="Wu B."/>
        </authorList>
    </citation>
    <scope>NUCLEOTIDE SEQUENCE [LARGE SCALE GENOMIC DNA]</scope>
    <source>
        <strain evidence="1">Wastewater</strain>
    </source>
</reference>
<dbReference type="KEGG" id="vg:62611908"/>
<proteinExistence type="predicted"/>
<dbReference type="GeneID" id="62611908"/>